<organism evidence="8 9">
    <name type="scientific">Novosphingobium pentaromativorans</name>
    <dbReference type="NCBI Taxonomy" id="205844"/>
    <lineage>
        <taxon>Bacteria</taxon>
        <taxon>Pseudomonadati</taxon>
        <taxon>Pseudomonadota</taxon>
        <taxon>Alphaproteobacteria</taxon>
        <taxon>Sphingomonadales</taxon>
        <taxon>Sphingomonadaceae</taxon>
        <taxon>Novosphingobium</taxon>
    </lineage>
</organism>
<dbReference type="Proteomes" id="UP000249082">
    <property type="component" value="Unassembled WGS sequence"/>
</dbReference>
<accession>A0A2W5NBT2</accession>
<dbReference type="AlphaFoldDB" id="A0A2W5NBT2"/>
<dbReference type="CDD" id="cd16429">
    <property type="entry name" value="VirB10"/>
    <property type="match status" value="1"/>
</dbReference>
<dbReference type="Pfam" id="PF03743">
    <property type="entry name" value="TrbI"/>
    <property type="match status" value="1"/>
</dbReference>
<comment type="caution">
    <text evidence="8">The sequence shown here is derived from an EMBL/GenBank/DDBJ whole genome shotgun (WGS) entry which is preliminary data.</text>
</comment>
<evidence type="ECO:0000256" key="5">
    <source>
        <dbReference type="ARBA" id="ARBA00023136"/>
    </source>
</evidence>
<dbReference type="Gene3D" id="2.40.128.260">
    <property type="entry name" value="Type IV secretion system, VirB10/TraB/TrbI"/>
    <property type="match status" value="1"/>
</dbReference>
<keyword evidence="5 7" id="KW-0472">Membrane</keyword>
<name>A0A2W5NBT2_9SPHN</name>
<proteinExistence type="inferred from homology"/>
<evidence type="ECO:0000256" key="2">
    <source>
        <dbReference type="ARBA" id="ARBA00010265"/>
    </source>
</evidence>
<keyword evidence="4 7" id="KW-1133">Transmembrane helix</keyword>
<gene>
    <name evidence="8" type="ORF">DI555_21780</name>
</gene>
<evidence type="ECO:0000256" key="4">
    <source>
        <dbReference type="ARBA" id="ARBA00022989"/>
    </source>
</evidence>
<reference evidence="8 9" key="1">
    <citation type="submission" date="2017-08" db="EMBL/GenBank/DDBJ databases">
        <title>Infants hospitalized years apart are colonized by the same room-sourced microbial strains.</title>
        <authorList>
            <person name="Brooks B."/>
            <person name="Olm M.R."/>
            <person name="Firek B.A."/>
            <person name="Baker R."/>
            <person name="Thomas B.C."/>
            <person name="Morowitz M.J."/>
            <person name="Banfield J.F."/>
        </authorList>
    </citation>
    <scope>NUCLEOTIDE SEQUENCE [LARGE SCALE GENOMIC DNA]</scope>
    <source>
        <strain evidence="8">S2_005_002_R2_33</strain>
    </source>
</reference>
<evidence type="ECO:0000313" key="8">
    <source>
        <dbReference type="EMBL" id="PZQ50981.1"/>
    </source>
</evidence>
<dbReference type="InterPro" id="IPR042217">
    <property type="entry name" value="T4SS_VirB10/TrbI"/>
</dbReference>
<keyword evidence="3 7" id="KW-0812">Transmembrane</keyword>
<evidence type="ECO:0000256" key="3">
    <source>
        <dbReference type="ARBA" id="ARBA00022692"/>
    </source>
</evidence>
<feature type="region of interest" description="Disordered" evidence="6">
    <location>
        <begin position="203"/>
        <end position="229"/>
    </location>
</feature>
<comment type="subcellular location">
    <subcellularLocation>
        <location evidence="1">Membrane</location>
        <topology evidence="1">Single-pass membrane protein</topology>
    </subcellularLocation>
</comment>
<evidence type="ECO:0000256" key="6">
    <source>
        <dbReference type="SAM" id="MobiDB-lite"/>
    </source>
</evidence>
<dbReference type="InterPro" id="IPR005498">
    <property type="entry name" value="T4SS_VirB10/TraB/TrbI"/>
</dbReference>
<dbReference type="EMBL" id="QFPX01000030">
    <property type="protein sequence ID" value="PZQ50981.1"/>
    <property type="molecule type" value="Genomic_DNA"/>
</dbReference>
<comment type="similarity">
    <text evidence="2">Belongs to the TrbI/VirB10 family.</text>
</comment>
<feature type="region of interest" description="Disordered" evidence="6">
    <location>
        <begin position="1"/>
        <end position="34"/>
    </location>
</feature>
<feature type="transmembrane region" description="Helical" evidence="7">
    <location>
        <begin position="78"/>
        <end position="98"/>
    </location>
</feature>
<evidence type="ECO:0000256" key="1">
    <source>
        <dbReference type="ARBA" id="ARBA00004167"/>
    </source>
</evidence>
<protein>
    <submittedName>
        <fullName evidence="8">Conjugal transfer protein TrbI</fullName>
    </submittedName>
</protein>
<evidence type="ECO:0000313" key="9">
    <source>
        <dbReference type="Proteomes" id="UP000249082"/>
    </source>
</evidence>
<dbReference type="GO" id="GO:0016020">
    <property type="term" value="C:membrane"/>
    <property type="evidence" value="ECO:0007669"/>
    <property type="project" value="UniProtKB-SubCell"/>
</dbReference>
<evidence type="ECO:0000256" key="7">
    <source>
        <dbReference type="SAM" id="Phobius"/>
    </source>
</evidence>
<sequence length="442" mass="46638">MSGPEIHAPKAAGRQSSDRQGAGRTNLDLTVEGPERRGANASFANFADTAPLRGAKVDPETLVIRGRVPRAIRFRKDIVIAGSAAAALVVGGIAWFALGGTFRHGGHETADLSQPNRKPNETIAALPTSYGKVPKLGPPLPGDLGRPILRAQERGNLSPPILPSEGAPIRDVDRERREDEVRTAFHSALMVQSGKAPVGITAPPADNPEAALSGASEGENTEGSGKDRQTQFAERFDTRGNINPHVLSPAPSANMLMAGSVIAGSLITGINSDVPGMVVAQVTQQVFDSATGEILLIPQGARLIGNYDSVVAYGQSRALVVWQRLVMPDGQSLRLDNMPATGPSGQAGLVDKVDYHSSQLLKGVAIATLLGAGTELSISGESDLVQAIREAAQTSAARAGDQITRQNLDIRPTITIRPGAPIRLIVRQDLMLTPWKEREARP</sequence>